<evidence type="ECO:0000313" key="2">
    <source>
        <dbReference type="Proteomes" id="UP000276776"/>
    </source>
</evidence>
<protein>
    <submittedName>
        <fullName evidence="1 3">Uncharacterized protein</fullName>
    </submittedName>
</protein>
<dbReference type="WBParaSite" id="TCLT_0000289501-mRNA-1">
    <property type="protein sequence ID" value="TCLT_0000289501-mRNA-1"/>
    <property type="gene ID" value="TCLT_0000289501"/>
</dbReference>
<evidence type="ECO:0000313" key="3">
    <source>
        <dbReference type="WBParaSite" id="TCLT_0000289501-mRNA-1"/>
    </source>
</evidence>
<proteinExistence type="predicted"/>
<reference evidence="1 2" key="2">
    <citation type="submission" date="2018-11" db="EMBL/GenBank/DDBJ databases">
        <authorList>
            <consortium name="Pathogen Informatics"/>
        </authorList>
    </citation>
    <scope>NUCLEOTIDE SEQUENCE [LARGE SCALE GENOMIC DNA]</scope>
</reference>
<dbReference type="OrthoDB" id="5835245at2759"/>
<keyword evidence="2" id="KW-1185">Reference proteome</keyword>
<accession>A0A0N5CRP5</accession>
<name>A0A0N5CRP5_THECL</name>
<sequence>MVVRSKSNSFLLINMKTTIITSGPHEGIVVQCGIQPQSEELWPHSWNETSVSASASASKLMNLPATTAVINSQLTMNKSYENNMSQHVTLPNRTSDDASITSNLANNSPESHAVHLNASIMKPELDDFYSNSELNCNTRKKQDKMQKKRIPKKGSIYDVENKNIPSTFAKSERSVNFIDYIENHEKELPEQTYHLYETRDILGNILVQCAKNERNEELSEWSIPQKCSTGTNLISNYGISLISEHLLSQANENDESSRKLTPEYTVSSNGFHESNNNSSQCESEGMTSIHGSEAINMRESQGFNVTELATTNELDCDCKYSPMRYLRFKNSEALMKEINNGKRENLDEECRLIAKVKEDFSSDKQRNTLNTANNPTKSILHISARKQNCKKKVHFPEEIPEVIAWDHRLFIRHLHLS</sequence>
<evidence type="ECO:0000313" key="1">
    <source>
        <dbReference type="EMBL" id="VDM99095.1"/>
    </source>
</evidence>
<dbReference type="AlphaFoldDB" id="A0A0N5CRP5"/>
<dbReference type="EMBL" id="UYYF01000776">
    <property type="protein sequence ID" value="VDM99095.1"/>
    <property type="molecule type" value="Genomic_DNA"/>
</dbReference>
<gene>
    <name evidence="1" type="ORF">TCLT_LOCUS2896</name>
</gene>
<dbReference type="Proteomes" id="UP000276776">
    <property type="component" value="Unassembled WGS sequence"/>
</dbReference>
<reference evidence="3" key="1">
    <citation type="submission" date="2017-02" db="UniProtKB">
        <authorList>
            <consortium name="WormBaseParasite"/>
        </authorList>
    </citation>
    <scope>IDENTIFICATION</scope>
</reference>
<organism evidence="3">
    <name type="scientific">Thelazia callipaeda</name>
    <name type="common">Oriental eyeworm</name>
    <name type="synonym">Parasitic nematode</name>
    <dbReference type="NCBI Taxonomy" id="103827"/>
    <lineage>
        <taxon>Eukaryota</taxon>
        <taxon>Metazoa</taxon>
        <taxon>Ecdysozoa</taxon>
        <taxon>Nematoda</taxon>
        <taxon>Chromadorea</taxon>
        <taxon>Rhabditida</taxon>
        <taxon>Spirurina</taxon>
        <taxon>Spiruromorpha</taxon>
        <taxon>Thelazioidea</taxon>
        <taxon>Thelaziidae</taxon>
        <taxon>Thelazia</taxon>
    </lineage>
</organism>